<dbReference type="SMART" id="SM00248">
    <property type="entry name" value="ANK"/>
    <property type="match status" value="2"/>
</dbReference>
<dbReference type="VEuPathDB" id="FungiDB:SDRG_08059"/>
<feature type="region of interest" description="Disordered" evidence="4">
    <location>
        <begin position="210"/>
        <end position="257"/>
    </location>
</feature>
<proteinExistence type="predicted"/>
<gene>
    <name evidence="5" type="ORF">SDRG_08059</name>
</gene>
<dbReference type="PANTHER" id="PTHR24123:SF33">
    <property type="entry name" value="PROTEIN HOS4"/>
    <property type="match status" value="1"/>
</dbReference>
<dbReference type="Proteomes" id="UP000030762">
    <property type="component" value="Unassembled WGS sequence"/>
</dbReference>
<feature type="compositionally biased region" description="Low complexity" evidence="4">
    <location>
        <begin position="380"/>
        <end position="390"/>
    </location>
</feature>
<dbReference type="RefSeq" id="XP_008612148.1">
    <property type="nucleotide sequence ID" value="XM_008613926.1"/>
</dbReference>
<keyword evidence="6" id="KW-1185">Reference proteome</keyword>
<keyword evidence="2 3" id="KW-0040">ANK repeat</keyword>
<name>T0QHQ2_SAPDV</name>
<dbReference type="PROSITE" id="PS50297">
    <property type="entry name" value="ANK_REP_REGION"/>
    <property type="match status" value="1"/>
</dbReference>
<dbReference type="eggNOG" id="ENOG502QW4C">
    <property type="taxonomic scope" value="Eukaryota"/>
</dbReference>
<dbReference type="PANTHER" id="PTHR24123">
    <property type="entry name" value="ANKYRIN REPEAT-CONTAINING"/>
    <property type="match status" value="1"/>
</dbReference>
<dbReference type="Pfam" id="PF13637">
    <property type="entry name" value="Ank_4"/>
    <property type="match status" value="1"/>
</dbReference>
<feature type="compositionally biased region" description="Acidic residues" evidence="4">
    <location>
        <begin position="212"/>
        <end position="225"/>
    </location>
</feature>
<accession>T0QHQ2</accession>
<evidence type="ECO:0000313" key="5">
    <source>
        <dbReference type="EMBL" id="EQC34286.1"/>
    </source>
</evidence>
<feature type="repeat" description="ANK" evidence="3">
    <location>
        <begin position="77"/>
        <end position="109"/>
    </location>
</feature>
<dbReference type="OrthoDB" id="539213at2759"/>
<evidence type="ECO:0000256" key="4">
    <source>
        <dbReference type="SAM" id="MobiDB-lite"/>
    </source>
</evidence>
<reference evidence="5 6" key="1">
    <citation type="submission" date="2012-04" db="EMBL/GenBank/DDBJ databases">
        <title>The Genome Sequence of Saprolegnia declina VS20.</title>
        <authorList>
            <consortium name="The Broad Institute Genome Sequencing Platform"/>
            <person name="Russ C."/>
            <person name="Nusbaum C."/>
            <person name="Tyler B."/>
            <person name="van West P."/>
            <person name="Dieguez-Uribeondo J."/>
            <person name="de Bruijn I."/>
            <person name="Tripathy S."/>
            <person name="Jiang R."/>
            <person name="Young S.K."/>
            <person name="Zeng Q."/>
            <person name="Gargeya S."/>
            <person name="Fitzgerald M."/>
            <person name="Haas B."/>
            <person name="Abouelleil A."/>
            <person name="Alvarado L."/>
            <person name="Arachchi H.M."/>
            <person name="Berlin A."/>
            <person name="Chapman S.B."/>
            <person name="Goldberg J."/>
            <person name="Griggs A."/>
            <person name="Gujja S."/>
            <person name="Hansen M."/>
            <person name="Howarth C."/>
            <person name="Imamovic A."/>
            <person name="Larimer J."/>
            <person name="McCowen C."/>
            <person name="Montmayeur A."/>
            <person name="Murphy C."/>
            <person name="Neiman D."/>
            <person name="Pearson M."/>
            <person name="Priest M."/>
            <person name="Roberts A."/>
            <person name="Saif S."/>
            <person name="Shea T."/>
            <person name="Sisk P."/>
            <person name="Sykes S."/>
            <person name="Wortman J."/>
            <person name="Nusbaum C."/>
            <person name="Birren B."/>
        </authorList>
    </citation>
    <scope>NUCLEOTIDE SEQUENCE [LARGE SCALE GENOMIC DNA]</scope>
    <source>
        <strain evidence="5 6">VS20</strain>
    </source>
</reference>
<evidence type="ECO:0000256" key="2">
    <source>
        <dbReference type="ARBA" id="ARBA00023043"/>
    </source>
</evidence>
<feature type="region of interest" description="Disordered" evidence="4">
    <location>
        <begin position="353"/>
        <end position="390"/>
    </location>
</feature>
<feature type="compositionally biased region" description="Pro residues" evidence="4">
    <location>
        <begin position="364"/>
        <end position="379"/>
    </location>
</feature>
<organism evidence="5 6">
    <name type="scientific">Saprolegnia diclina (strain VS20)</name>
    <dbReference type="NCBI Taxonomy" id="1156394"/>
    <lineage>
        <taxon>Eukaryota</taxon>
        <taxon>Sar</taxon>
        <taxon>Stramenopiles</taxon>
        <taxon>Oomycota</taxon>
        <taxon>Saprolegniomycetes</taxon>
        <taxon>Saprolegniales</taxon>
        <taxon>Saprolegniaceae</taxon>
        <taxon>Saprolegnia</taxon>
    </lineage>
</organism>
<dbReference type="InterPro" id="IPR036770">
    <property type="entry name" value="Ankyrin_rpt-contain_sf"/>
</dbReference>
<evidence type="ECO:0000256" key="3">
    <source>
        <dbReference type="PROSITE-ProRule" id="PRU00023"/>
    </source>
</evidence>
<dbReference type="InterPro" id="IPR051165">
    <property type="entry name" value="Multifunctional_ANK_Repeat"/>
</dbReference>
<dbReference type="SUPFAM" id="SSF48403">
    <property type="entry name" value="Ankyrin repeat"/>
    <property type="match status" value="1"/>
</dbReference>
<dbReference type="EMBL" id="JH767155">
    <property type="protein sequence ID" value="EQC34286.1"/>
    <property type="molecule type" value="Genomic_DNA"/>
</dbReference>
<feature type="compositionally biased region" description="Acidic residues" evidence="4">
    <location>
        <begin position="242"/>
        <end position="257"/>
    </location>
</feature>
<dbReference type="Gene3D" id="1.25.40.20">
    <property type="entry name" value="Ankyrin repeat-containing domain"/>
    <property type="match status" value="1"/>
</dbReference>
<evidence type="ECO:0000313" key="6">
    <source>
        <dbReference type="Proteomes" id="UP000030762"/>
    </source>
</evidence>
<dbReference type="PROSITE" id="PS50088">
    <property type="entry name" value="ANK_REPEAT"/>
    <property type="match status" value="1"/>
</dbReference>
<dbReference type="InParanoid" id="T0QHQ2"/>
<sequence>MNLLQGKTNQYLRDAILENHVDKARRYLTLKIGKADVEATTESGGFSMLHCAAVMGSTPMVMMLLQLNASIWTLTDDGYSALDLAIWKGHTQIIDILRSQGAIAPMKEPESLNGKKILHLGREATVVEYYPSTAIKTKSTRALHYATGENYLVNLWAGTDYKIIGIEMNLEPLRQLNYIPTDVGMDMEAEKSPSHARVEAAMEHILEGQAFFDEDTDDDDDEDDTLSTGPRRPSAAELREMNEDDEDDDSESDSDDDVVVEKTVEVTVPPGPLGVLLDSGISECAVVQGFTALPSGVKGTIEASGLVTPGMYMIGINEVNASLMSLQQVIQLLGKLARKDKVIRFAVFRPKPAPKPAPVHKPRPAPVTPPSPVARPAPSSPVSRPAAAPTATSMASLVGMLRTGESRRTSLTPAPIAIKLQSPPEAECVHCGVPETVHTSDTCPYKP</sequence>
<protein>
    <submittedName>
        <fullName evidence="5">Uncharacterized protein</fullName>
    </submittedName>
</protein>
<evidence type="ECO:0000256" key="1">
    <source>
        <dbReference type="ARBA" id="ARBA00022737"/>
    </source>
</evidence>
<dbReference type="OMA" id="MYIMSIN"/>
<dbReference type="InterPro" id="IPR002110">
    <property type="entry name" value="Ankyrin_rpt"/>
</dbReference>
<dbReference type="AlphaFoldDB" id="T0QHQ2"/>
<dbReference type="STRING" id="1156394.T0QHQ2"/>
<dbReference type="GeneID" id="19948786"/>
<keyword evidence="1" id="KW-0677">Repeat</keyword>